<dbReference type="InterPro" id="IPR001461">
    <property type="entry name" value="Aspartic_peptidase_A1"/>
</dbReference>
<dbReference type="PANTHER" id="PTHR13683:SF882">
    <property type="entry name" value="PROTEIN ASPARTIC PROTEASE IN GUARD CELL 1-LIKE"/>
    <property type="match status" value="1"/>
</dbReference>
<dbReference type="Gene3D" id="2.40.70.10">
    <property type="entry name" value="Acid Proteases"/>
    <property type="match status" value="1"/>
</dbReference>
<dbReference type="SUPFAM" id="SSF50630">
    <property type="entry name" value="Acid proteases"/>
    <property type="match status" value="1"/>
</dbReference>
<dbReference type="EMBL" id="MJEQ01001753">
    <property type="protein sequence ID" value="OIT29569.1"/>
    <property type="molecule type" value="Genomic_DNA"/>
</dbReference>
<sequence>MSLNLNSQVFGGKHEAILDSGTTYAYLPEAAFVAFKNVIMKELHSLKHIEGPNPSFKDICFSGIGSDISQLSKNLPHIDMVFDDGKKLTLSPENYLFQAICVFHFQYDSSRSSTYMENSMLCVHFCILMQIVSHCHLLAYCCMKHMFSLLLYKCCYLG</sequence>
<comment type="similarity">
    <text evidence="1">Belongs to the peptidase A1 family.</text>
</comment>
<evidence type="ECO:0000313" key="4">
    <source>
        <dbReference type="Proteomes" id="UP000187609"/>
    </source>
</evidence>
<gene>
    <name evidence="3" type="ORF">A4A49_27739</name>
</gene>
<protein>
    <recommendedName>
        <fullName evidence="2">Peptidase A1 domain-containing protein</fullName>
    </recommendedName>
</protein>
<name>A0A314KLH7_NICAT</name>
<evidence type="ECO:0000256" key="1">
    <source>
        <dbReference type="ARBA" id="ARBA00007447"/>
    </source>
</evidence>
<feature type="domain" description="Peptidase A1" evidence="2">
    <location>
        <begin position="1"/>
        <end position="158"/>
    </location>
</feature>
<proteinExistence type="inferred from homology"/>
<dbReference type="InterPro" id="IPR032799">
    <property type="entry name" value="TAXi_C"/>
</dbReference>
<organism evidence="3 4">
    <name type="scientific">Nicotiana attenuata</name>
    <name type="common">Coyote tobacco</name>
    <dbReference type="NCBI Taxonomy" id="49451"/>
    <lineage>
        <taxon>Eukaryota</taxon>
        <taxon>Viridiplantae</taxon>
        <taxon>Streptophyta</taxon>
        <taxon>Embryophyta</taxon>
        <taxon>Tracheophyta</taxon>
        <taxon>Spermatophyta</taxon>
        <taxon>Magnoliopsida</taxon>
        <taxon>eudicotyledons</taxon>
        <taxon>Gunneridae</taxon>
        <taxon>Pentapetalae</taxon>
        <taxon>asterids</taxon>
        <taxon>lamiids</taxon>
        <taxon>Solanales</taxon>
        <taxon>Solanaceae</taxon>
        <taxon>Nicotianoideae</taxon>
        <taxon>Nicotianeae</taxon>
        <taxon>Nicotiana</taxon>
    </lineage>
</organism>
<evidence type="ECO:0000259" key="2">
    <source>
        <dbReference type="PROSITE" id="PS51767"/>
    </source>
</evidence>
<keyword evidence="4" id="KW-1185">Reference proteome</keyword>
<dbReference type="Proteomes" id="UP000187609">
    <property type="component" value="Unassembled WGS sequence"/>
</dbReference>
<dbReference type="Gramene" id="OIT29569">
    <property type="protein sequence ID" value="OIT29569"/>
    <property type="gene ID" value="A4A49_27739"/>
</dbReference>
<dbReference type="AlphaFoldDB" id="A0A314KLH7"/>
<dbReference type="InterPro" id="IPR021109">
    <property type="entry name" value="Peptidase_aspartic_dom_sf"/>
</dbReference>
<dbReference type="InterPro" id="IPR033121">
    <property type="entry name" value="PEPTIDASE_A1"/>
</dbReference>
<comment type="caution">
    <text evidence="3">The sequence shown here is derived from an EMBL/GenBank/DDBJ whole genome shotgun (WGS) entry which is preliminary data.</text>
</comment>
<accession>A0A314KLH7</accession>
<evidence type="ECO:0000313" key="3">
    <source>
        <dbReference type="EMBL" id="OIT29569.1"/>
    </source>
</evidence>
<dbReference type="PROSITE" id="PS51767">
    <property type="entry name" value="PEPTIDASE_A1"/>
    <property type="match status" value="1"/>
</dbReference>
<dbReference type="STRING" id="49451.A0A314KLH7"/>
<dbReference type="Pfam" id="PF14541">
    <property type="entry name" value="TAXi_C"/>
    <property type="match status" value="1"/>
</dbReference>
<dbReference type="GO" id="GO:0004190">
    <property type="term" value="F:aspartic-type endopeptidase activity"/>
    <property type="evidence" value="ECO:0007669"/>
    <property type="project" value="InterPro"/>
</dbReference>
<reference evidence="3" key="1">
    <citation type="submission" date="2016-11" db="EMBL/GenBank/DDBJ databases">
        <title>The genome of Nicotiana attenuata.</title>
        <authorList>
            <person name="Xu S."/>
            <person name="Brockmoeller T."/>
            <person name="Gaquerel E."/>
            <person name="Navarro A."/>
            <person name="Kuhl H."/>
            <person name="Gase K."/>
            <person name="Ling Z."/>
            <person name="Zhou W."/>
            <person name="Kreitzer C."/>
            <person name="Stanke M."/>
            <person name="Tang H."/>
            <person name="Lyons E."/>
            <person name="Pandey P."/>
            <person name="Pandey S.P."/>
            <person name="Timmermann B."/>
            <person name="Baldwin I.T."/>
        </authorList>
    </citation>
    <scope>NUCLEOTIDE SEQUENCE [LARGE SCALE GENOMIC DNA]</scope>
    <source>
        <strain evidence="3">UT</strain>
    </source>
</reference>
<dbReference type="GO" id="GO:0006508">
    <property type="term" value="P:proteolysis"/>
    <property type="evidence" value="ECO:0007669"/>
    <property type="project" value="InterPro"/>
</dbReference>
<dbReference type="PANTHER" id="PTHR13683">
    <property type="entry name" value="ASPARTYL PROTEASES"/>
    <property type="match status" value="1"/>
</dbReference>